<dbReference type="InterPro" id="IPR036615">
    <property type="entry name" value="Mur_ligase_C_dom_sf"/>
</dbReference>
<evidence type="ECO:0000256" key="17">
    <source>
        <dbReference type="HAMAP-Rule" id="MF_00639"/>
    </source>
</evidence>
<evidence type="ECO:0000256" key="3">
    <source>
        <dbReference type="ARBA" id="ARBA00004752"/>
    </source>
</evidence>
<proteinExistence type="inferred from homology"/>
<dbReference type="InterPro" id="IPR013221">
    <property type="entry name" value="Mur_ligase_cen"/>
</dbReference>
<dbReference type="OrthoDB" id="9809796at2"/>
<dbReference type="UniPathway" id="UPA00219"/>
<dbReference type="SUPFAM" id="SSF51984">
    <property type="entry name" value="MurCD N-terminal domain"/>
    <property type="match status" value="1"/>
</dbReference>
<keyword evidence="9 17" id="KW-0547">Nucleotide-binding</keyword>
<evidence type="ECO:0000256" key="15">
    <source>
        <dbReference type="ARBA" id="ARBA00032324"/>
    </source>
</evidence>
<dbReference type="PANTHER" id="PTHR43692">
    <property type="entry name" value="UDP-N-ACETYLMURAMOYLALANINE--D-GLUTAMATE LIGASE"/>
    <property type="match status" value="1"/>
</dbReference>
<dbReference type="GO" id="GO:0071555">
    <property type="term" value="P:cell wall organization"/>
    <property type="evidence" value="ECO:0007669"/>
    <property type="project" value="UniProtKB-KW"/>
</dbReference>
<evidence type="ECO:0000259" key="19">
    <source>
        <dbReference type="Pfam" id="PF02875"/>
    </source>
</evidence>
<dbReference type="InterPro" id="IPR004101">
    <property type="entry name" value="Mur_ligase_C"/>
</dbReference>
<dbReference type="GO" id="GO:0051301">
    <property type="term" value="P:cell division"/>
    <property type="evidence" value="ECO:0007669"/>
    <property type="project" value="UniProtKB-KW"/>
</dbReference>
<dbReference type="GO" id="GO:0005737">
    <property type="term" value="C:cytoplasm"/>
    <property type="evidence" value="ECO:0007669"/>
    <property type="project" value="UniProtKB-SubCell"/>
</dbReference>
<evidence type="ECO:0000256" key="4">
    <source>
        <dbReference type="ARBA" id="ARBA00010416"/>
    </source>
</evidence>
<evidence type="ECO:0000256" key="18">
    <source>
        <dbReference type="RuleBase" id="RU003664"/>
    </source>
</evidence>
<dbReference type="AlphaFoldDB" id="A0A011W157"/>
<dbReference type="EMBL" id="JEOB01000001">
    <property type="protein sequence ID" value="EXM40528.1"/>
    <property type="molecule type" value="Genomic_DNA"/>
</dbReference>
<evidence type="ECO:0000256" key="14">
    <source>
        <dbReference type="ARBA" id="ARBA00030398"/>
    </source>
</evidence>
<keyword evidence="11 17" id="KW-0133">Cell shape</keyword>
<gene>
    <name evidence="17 21" type="primary">murD</name>
    <name evidence="21" type="ORF">RASY3_01320</name>
</gene>
<evidence type="ECO:0000256" key="7">
    <source>
        <dbReference type="ARBA" id="ARBA00022490"/>
    </source>
</evidence>
<keyword evidence="17 18" id="KW-0132">Cell division</keyword>
<evidence type="ECO:0000313" key="22">
    <source>
        <dbReference type="Proteomes" id="UP000021369"/>
    </source>
</evidence>
<evidence type="ECO:0000256" key="1">
    <source>
        <dbReference type="ARBA" id="ARBA00002734"/>
    </source>
</evidence>
<comment type="function">
    <text evidence="1 17 18">Cell wall formation. Catalyzes the addition of glutamate to the nucleotide precursor UDP-N-acetylmuramoyl-L-alanine (UMA).</text>
</comment>
<evidence type="ECO:0000256" key="12">
    <source>
        <dbReference type="ARBA" id="ARBA00022984"/>
    </source>
</evidence>
<comment type="catalytic activity">
    <reaction evidence="16 17 18">
        <text>UDP-N-acetyl-alpha-D-muramoyl-L-alanine + D-glutamate + ATP = UDP-N-acetyl-alpha-D-muramoyl-L-alanyl-D-glutamate + ADP + phosphate + H(+)</text>
        <dbReference type="Rhea" id="RHEA:16429"/>
        <dbReference type="ChEBI" id="CHEBI:15378"/>
        <dbReference type="ChEBI" id="CHEBI:29986"/>
        <dbReference type="ChEBI" id="CHEBI:30616"/>
        <dbReference type="ChEBI" id="CHEBI:43474"/>
        <dbReference type="ChEBI" id="CHEBI:83898"/>
        <dbReference type="ChEBI" id="CHEBI:83900"/>
        <dbReference type="ChEBI" id="CHEBI:456216"/>
        <dbReference type="EC" id="6.3.2.9"/>
    </reaction>
</comment>
<evidence type="ECO:0000256" key="8">
    <source>
        <dbReference type="ARBA" id="ARBA00022598"/>
    </source>
</evidence>
<dbReference type="Gene3D" id="3.40.1190.10">
    <property type="entry name" value="Mur-like, catalytic domain"/>
    <property type="match status" value="1"/>
</dbReference>
<dbReference type="GO" id="GO:0008764">
    <property type="term" value="F:UDP-N-acetylmuramoylalanine-D-glutamate ligase activity"/>
    <property type="evidence" value="ECO:0007669"/>
    <property type="project" value="UniProtKB-UniRule"/>
</dbReference>
<evidence type="ECO:0000313" key="21">
    <source>
        <dbReference type="EMBL" id="EXM40528.1"/>
    </source>
</evidence>
<dbReference type="Proteomes" id="UP000021369">
    <property type="component" value="Unassembled WGS sequence"/>
</dbReference>
<dbReference type="Gene3D" id="3.90.190.20">
    <property type="entry name" value="Mur ligase, C-terminal domain"/>
    <property type="match status" value="1"/>
</dbReference>
<dbReference type="InterPro" id="IPR005762">
    <property type="entry name" value="MurD"/>
</dbReference>
<feature type="binding site" evidence="17">
    <location>
        <begin position="124"/>
        <end position="130"/>
    </location>
    <ligand>
        <name>ATP</name>
        <dbReference type="ChEBI" id="CHEBI:30616"/>
    </ligand>
</feature>
<reference evidence="21 22" key="1">
    <citation type="submission" date="2013-06" db="EMBL/GenBank/DDBJ databases">
        <title>Rumen cellulosomics: divergent fiber-degrading strategies revealed by comparative genome-wide analysis of six Ruminococcal strains.</title>
        <authorList>
            <person name="Dassa B."/>
            <person name="Borovok I."/>
            <person name="Lamed R."/>
            <person name="Flint H."/>
            <person name="Yeoman C.J."/>
            <person name="White B."/>
            <person name="Bayer E.A."/>
        </authorList>
    </citation>
    <scope>NUCLEOTIDE SEQUENCE [LARGE SCALE GENOMIC DNA]</scope>
    <source>
        <strain evidence="21 22">SY3</strain>
    </source>
</reference>
<keyword evidence="17 18" id="KW-0131">Cell cycle</keyword>
<dbReference type="InterPro" id="IPR036565">
    <property type="entry name" value="Mur-like_cat_sf"/>
</dbReference>
<evidence type="ECO:0000256" key="10">
    <source>
        <dbReference type="ARBA" id="ARBA00022840"/>
    </source>
</evidence>
<keyword evidence="10 17" id="KW-0067">ATP-binding</keyword>
<comment type="pathway">
    <text evidence="3 17 18">Cell wall biogenesis; peptidoglycan biosynthesis.</text>
</comment>
<dbReference type="Gene3D" id="3.40.50.720">
    <property type="entry name" value="NAD(P)-binding Rossmann-like Domain"/>
    <property type="match status" value="1"/>
</dbReference>
<evidence type="ECO:0000256" key="11">
    <source>
        <dbReference type="ARBA" id="ARBA00022960"/>
    </source>
</evidence>
<dbReference type="GO" id="GO:0005524">
    <property type="term" value="F:ATP binding"/>
    <property type="evidence" value="ECO:0007669"/>
    <property type="project" value="UniProtKB-UniRule"/>
</dbReference>
<keyword evidence="22" id="KW-1185">Reference proteome</keyword>
<evidence type="ECO:0000256" key="9">
    <source>
        <dbReference type="ARBA" id="ARBA00022741"/>
    </source>
</evidence>
<dbReference type="GO" id="GO:0008360">
    <property type="term" value="P:regulation of cell shape"/>
    <property type="evidence" value="ECO:0007669"/>
    <property type="project" value="UniProtKB-KW"/>
</dbReference>
<keyword evidence="13 17" id="KW-0961">Cell wall biogenesis/degradation</keyword>
<dbReference type="EC" id="6.3.2.9" evidence="5 17"/>
<dbReference type="HAMAP" id="MF_00639">
    <property type="entry name" value="MurD"/>
    <property type="match status" value="1"/>
</dbReference>
<comment type="similarity">
    <text evidence="4 17">Belongs to the MurCDEF family.</text>
</comment>
<keyword evidence="8 17" id="KW-0436">Ligase</keyword>
<feature type="domain" description="Mur ligase central" evidence="20">
    <location>
        <begin position="123"/>
        <end position="299"/>
    </location>
</feature>
<dbReference type="PANTHER" id="PTHR43692:SF1">
    <property type="entry name" value="UDP-N-ACETYLMURAMOYLALANINE--D-GLUTAMATE LIGASE"/>
    <property type="match status" value="1"/>
</dbReference>
<dbReference type="SUPFAM" id="SSF53244">
    <property type="entry name" value="MurD-like peptide ligases, peptide-binding domain"/>
    <property type="match status" value="1"/>
</dbReference>
<evidence type="ECO:0000256" key="6">
    <source>
        <dbReference type="ARBA" id="ARBA00015655"/>
    </source>
</evidence>
<protein>
    <recommendedName>
        <fullName evidence="6 17">UDP-N-acetylmuramoylalanine--D-glutamate ligase</fullName>
        <ecNumber evidence="5 17">6.3.2.9</ecNumber>
    </recommendedName>
    <alternativeName>
        <fullName evidence="15 17">D-glutamic acid-adding enzyme</fullName>
    </alternativeName>
    <alternativeName>
        <fullName evidence="14 17">UDP-N-acetylmuramoyl-L-alanyl-D-glutamate synthetase</fullName>
    </alternativeName>
</protein>
<dbReference type="RefSeq" id="WP_037284446.1">
    <property type="nucleotide sequence ID" value="NZ_JEOB01000001.1"/>
</dbReference>
<comment type="caution">
    <text evidence="21">The sequence shown here is derived from an EMBL/GenBank/DDBJ whole genome shotgun (WGS) entry which is preliminary data.</text>
</comment>
<dbReference type="SUPFAM" id="SSF53623">
    <property type="entry name" value="MurD-like peptide ligases, catalytic domain"/>
    <property type="match status" value="1"/>
</dbReference>
<dbReference type="Pfam" id="PF08245">
    <property type="entry name" value="Mur_ligase_M"/>
    <property type="match status" value="1"/>
</dbReference>
<evidence type="ECO:0000256" key="2">
    <source>
        <dbReference type="ARBA" id="ARBA00004496"/>
    </source>
</evidence>
<keyword evidence="12 17" id="KW-0573">Peptidoglycan synthesis</keyword>
<organism evidence="21 22">
    <name type="scientific">Ruminococcus albus SY3</name>
    <dbReference type="NCBI Taxonomy" id="1341156"/>
    <lineage>
        <taxon>Bacteria</taxon>
        <taxon>Bacillati</taxon>
        <taxon>Bacillota</taxon>
        <taxon>Clostridia</taxon>
        <taxon>Eubacteriales</taxon>
        <taxon>Oscillospiraceae</taxon>
        <taxon>Ruminococcus</taxon>
    </lineage>
</organism>
<dbReference type="GO" id="GO:0009252">
    <property type="term" value="P:peptidoglycan biosynthetic process"/>
    <property type="evidence" value="ECO:0007669"/>
    <property type="project" value="UniProtKB-UniRule"/>
</dbReference>
<keyword evidence="7 17" id="KW-0963">Cytoplasm</keyword>
<name>A0A011W157_RUMAL</name>
<sequence length="464" mass="51877">MTKAQKYFNAIKDKRVAFIGVGVSHTDLIKVFLSKGINCVICDKREEDEFDPMLIEDFRAKGCEFSLGENYLDELFNCDIVFRTPGMYYNDPVLTKARKQGVVITSEMETFFDLCPCKTYALTGSDGKTTTTTLVSEFLKSEGKRVHLGGNIGKALLPLVETISETDVAVCELSSFQLISMRESPDVAGITNIRPNHLNVHGTMEEYTLAKCNILDHQNAYSRAVLSFDDEVTHGLEDRVRGDLAWFSIKEKPDNGAFLREDGMLCYNERGKVTEYVHMKDIKIPGMHNVEDYLTAIAMTYGEVKPENVAKIAREFGGVEHRIEFVRELDGVKYYNNSIASSPTRVLACLAAFDQKQIMIQGGSDKGVSFEPMAAPICDKVKVLILMGQTKDKIRAAVEAAPNFKGSGLKIITVKDMAEAVRTAREYAEEGDIVSLTPACASFDMYRMFEDRGRHFKQLVNELS</sequence>
<feature type="domain" description="Mur ligase C-terminal" evidence="19">
    <location>
        <begin position="321"/>
        <end position="440"/>
    </location>
</feature>
<accession>A0A011W157</accession>
<dbReference type="Pfam" id="PF21799">
    <property type="entry name" value="MurD-like_N"/>
    <property type="match status" value="1"/>
</dbReference>
<dbReference type="Pfam" id="PF02875">
    <property type="entry name" value="Mur_ligase_C"/>
    <property type="match status" value="1"/>
</dbReference>
<dbReference type="PATRIC" id="fig|1341156.4.peg.792"/>
<evidence type="ECO:0000256" key="5">
    <source>
        <dbReference type="ARBA" id="ARBA00012212"/>
    </source>
</evidence>
<dbReference type="NCBIfam" id="TIGR01087">
    <property type="entry name" value="murD"/>
    <property type="match status" value="1"/>
</dbReference>
<evidence type="ECO:0000256" key="16">
    <source>
        <dbReference type="ARBA" id="ARBA00047632"/>
    </source>
</evidence>
<evidence type="ECO:0000259" key="20">
    <source>
        <dbReference type="Pfam" id="PF08245"/>
    </source>
</evidence>
<evidence type="ECO:0000256" key="13">
    <source>
        <dbReference type="ARBA" id="ARBA00023316"/>
    </source>
</evidence>
<comment type="subcellular location">
    <subcellularLocation>
        <location evidence="2 17 18">Cytoplasm</location>
    </subcellularLocation>
</comment>